<organism evidence="2 3">
    <name type="scientific">Streptomyces roseirectus</name>
    <dbReference type="NCBI Taxonomy" id="2768066"/>
    <lineage>
        <taxon>Bacteria</taxon>
        <taxon>Bacillati</taxon>
        <taxon>Actinomycetota</taxon>
        <taxon>Actinomycetes</taxon>
        <taxon>Kitasatosporales</taxon>
        <taxon>Streptomycetaceae</taxon>
        <taxon>Streptomyces</taxon>
    </lineage>
</organism>
<sequence>MADEVTSAVTEARVRLKDGGHGVLTLADVALAALSTPEDVMTHDVFAVVAGRNLPAVTLVRNALDGRDPWNTHAAEIALHELGFSIMVRRRYDKSSGKPVVLKNEQRNGSAV</sequence>
<evidence type="ECO:0000313" key="2">
    <source>
        <dbReference type="EMBL" id="QNP74589.1"/>
    </source>
</evidence>
<dbReference type="AlphaFoldDB" id="A0A7H0IP73"/>
<dbReference type="KEGG" id="sroi:IAG44_37485"/>
<dbReference type="RefSeq" id="WP_187751513.1">
    <property type="nucleotide sequence ID" value="NZ_CP060828.1"/>
</dbReference>
<gene>
    <name evidence="2" type="ORF">IAG44_37485</name>
</gene>
<protein>
    <submittedName>
        <fullName evidence="2">Uncharacterized protein</fullName>
    </submittedName>
</protein>
<accession>A0A7H0IP73</accession>
<keyword evidence="3" id="KW-1185">Reference proteome</keyword>
<feature type="region of interest" description="Disordered" evidence="1">
    <location>
        <begin position="93"/>
        <end position="112"/>
    </location>
</feature>
<reference evidence="2 3" key="1">
    <citation type="submission" date="2020-08" db="EMBL/GenBank/DDBJ databases">
        <title>A novel species.</title>
        <authorList>
            <person name="Gao J."/>
        </authorList>
    </citation>
    <scope>NUCLEOTIDE SEQUENCE [LARGE SCALE GENOMIC DNA]</scope>
    <source>
        <strain evidence="2 3">CRXT-G-22</strain>
    </source>
</reference>
<dbReference type="EMBL" id="CP060828">
    <property type="protein sequence ID" value="QNP74589.1"/>
    <property type="molecule type" value="Genomic_DNA"/>
</dbReference>
<evidence type="ECO:0000256" key="1">
    <source>
        <dbReference type="SAM" id="MobiDB-lite"/>
    </source>
</evidence>
<proteinExistence type="predicted"/>
<name>A0A7H0IP73_9ACTN</name>
<dbReference type="Proteomes" id="UP000516052">
    <property type="component" value="Chromosome"/>
</dbReference>
<evidence type="ECO:0000313" key="3">
    <source>
        <dbReference type="Proteomes" id="UP000516052"/>
    </source>
</evidence>